<gene>
    <name evidence="2" type="ORF">G5V58_17295</name>
</gene>
<keyword evidence="2" id="KW-0378">Hydrolase</keyword>
<dbReference type="PANTHER" id="PTHR43433:SF5">
    <property type="entry name" value="AB HYDROLASE-1 DOMAIN-CONTAINING PROTEIN"/>
    <property type="match status" value="1"/>
</dbReference>
<dbReference type="Proteomes" id="UP000502996">
    <property type="component" value="Chromosome"/>
</dbReference>
<dbReference type="EMBL" id="CP049257">
    <property type="protein sequence ID" value="QIG44298.1"/>
    <property type="molecule type" value="Genomic_DNA"/>
</dbReference>
<organism evidence="2 3">
    <name type="scientific">Nocardioides anomalus</name>
    <dbReference type="NCBI Taxonomy" id="2712223"/>
    <lineage>
        <taxon>Bacteria</taxon>
        <taxon>Bacillati</taxon>
        <taxon>Actinomycetota</taxon>
        <taxon>Actinomycetes</taxon>
        <taxon>Propionibacteriales</taxon>
        <taxon>Nocardioidaceae</taxon>
        <taxon>Nocardioides</taxon>
    </lineage>
</organism>
<dbReference type="PANTHER" id="PTHR43433">
    <property type="entry name" value="HYDROLASE, ALPHA/BETA FOLD FAMILY PROTEIN"/>
    <property type="match status" value="1"/>
</dbReference>
<keyword evidence="3" id="KW-1185">Reference proteome</keyword>
<proteinExistence type="predicted"/>
<evidence type="ECO:0000313" key="3">
    <source>
        <dbReference type="Proteomes" id="UP000502996"/>
    </source>
</evidence>
<dbReference type="Gene3D" id="3.40.50.1820">
    <property type="entry name" value="alpha/beta hydrolase"/>
    <property type="match status" value="1"/>
</dbReference>
<dbReference type="GO" id="GO:0046503">
    <property type="term" value="P:glycerolipid catabolic process"/>
    <property type="evidence" value="ECO:0007669"/>
    <property type="project" value="TreeGrafter"/>
</dbReference>
<evidence type="ECO:0000313" key="2">
    <source>
        <dbReference type="EMBL" id="QIG44298.1"/>
    </source>
</evidence>
<dbReference type="InterPro" id="IPR000073">
    <property type="entry name" value="AB_hydrolase_1"/>
</dbReference>
<feature type="domain" description="AB hydrolase-1" evidence="1">
    <location>
        <begin position="9"/>
        <end position="243"/>
    </location>
</feature>
<dbReference type="AlphaFoldDB" id="A0A6G6WG46"/>
<dbReference type="RefSeq" id="WP_165235459.1">
    <property type="nucleotide sequence ID" value="NZ_CP049257.1"/>
</dbReference>
<dbReference type="InterPro" id="IPR029058">
    <property type="entry name" value="AB_hydrolase_fold"/>
</dbReference>
<dbReference type="KEGG" id="nano:G5V58_17295"/>
<reference evidence="2 3" key="1">
    <citation type="submission" date="2020-02" db="EMBL/GenBank/DDBJ databases">
        <title>Full genome sequence of Nocardioides sp. R-3366.</title>
        <authorList>
            <person name="Im W.-T."/>
        </authorList>
    </citation>
    <scope>NUCLEOTIDE SEQUENCE [LARGE SCALE GENOMIC DNA]</scope>
    <source>
        <strain evidence="2 3">R-3366</strain>
    </source>
</reference>
<name>A0A6G6WG46_9ACTN</name>
<dbReference type="SUPFAM" id="SSF53474">
    <property type="entry name" value="alpha/beta-Hydrolases"/>
    <property type="match status" value="1"/>
</dbReference>
<dbReference type="Pfam" id="PF00561">
    <property type="entry name" value="Abhydrolase_1"/>
    <property type="match status" value="1"/>
</dbReference>
<sequence length="266" mass="28838">MGLGGPMTWWDPELCRMLAERGFYVIRYDNRDVGRSSRAQGRVTRATLVRAFTGRRVRAPYSLLDLAEDAVGLLDHLGVESAHVCGVSMGGMIAQTLAIAHPDRVRSLVSIMSTTGKRTVGWQHPSLLPSLLGSRAGKEGYVEMSVRTWKLIGSPAYPTTEEATRKRAGETWDRGVTASGTMRQMVAILTQPNRAEKLHAVRVPALVVHGTADKMVHVSGGRATAAAIPGAELLLVDGMGHDLPEALFETFADGIRRTADRASARR</sequence>
<dbReference type="InterPro" id="IPR050471">
    <property type="entry name" value="AB_hydrolase"/>
</dbReference>
<evidence type="ECO:0000259" key="1">
    <source>
        <dbReference type="Pfam" id="PF00561"/>
    </source>
</evidence>
<protein>
    <submittedName>
        <fullName evidence="2">Alpha/beta fold hydrolase</fullName>
    </submittedName>
</protein>
<accession>A0A6G6WG46</accession>
<dbReference type="GO" id="GO:0004806">
    <property type="term" value="F:triacylglycerol lipase activity"/>
    <property type="evidence" value="ECO:0007669"/>
    <property type="project" value="TreeGrafter"/>
</dbReference>